<dbReference type="PRINTS" id="PR00248">
    <property type="entry name" value="GPCRMGR"/>
</dbReference>
<keyword evidence="3" id="KW-1003">Cell membrane</keyword>
<comment type="subcellular location">
    <subcellularLocation>
        <location evidence="1">Cell membrane</location>
        <topology evidence="1">Multi-pass membrane protein</topology>
    </subcellularLocation>
</comment>
<evidence type="ECO:0000256" key="1">
    <source>
        <dbReference type="ARBA" id="ARBA00004651"/>
    </source>
</evidence>
<sequence>LGWTYVHAIAITGSYGERGIDSFRAAAAKVGVCIDGDVHKINRRWTDTQFKELFFKMKYTKKARGIVIFVDEDQLRRMLSNLDDIRRKDSTFNNYFWWIASDSWGIKQSVITGYETMISGAVTILPDLKVVPDFDKYFKKLWPTNTFLREYWELINCTDEHTNFGECFDKRSITFKQEAYVPFVIDAVNVVARALHKYIQATCSSLNFRNCNISKTGFDGARLQSYYRNVSIAPDVPPHIDANGDGIGNYNIYQLNDMGYYQNVGKWTAGKKLDLNVHRIRKGLKRWGGSLPLSVCSTDCPRGHYRAYQDQNCCWSCIPCDVSTSIIINETSCVQCPLGYAPNEDLIACKLIPPTTLEYNSPWVVLPAICSTLGIAATLCVVAVFIRYNNTPIIMASGRELCYFMLGGILLCYLVTFVLVSKPNMAICAASRILIGLSMSAIYAAILTKTNLLARIFLMQNAGRLDCIVPSAQIAICFGIVSIQLIGSLVWLVIDPPGTDVLFPSRKETILTCKARASHLLISLLYNMFLIIACTIYAFKARKIPENFNETRLIGFTMYSTSILWLSFGPIYFATQNNFKIQMTSLCMCISMSGTVALCCFFAPKVYIAVCQPYKNVRMRQSAVGRLVNQQMKFMRASAEKNSVTSSQITQQYGTVSPVIIKKFSAKCSLKSDKNDITCTTNNAGSHENSPLMKTTPCLHQSSDDEFVKDTVKYQNNAELFFEQLFVNYDVTFL</sequence>
<dbReference type="InterPro" id="IPR011500">
    <property type="entry name" value="GPCR_3_9-Cys_dom"/>
</dbReference>
<evidence type="ECO:0000256" key="10">
    <source>
        <dbReference type="ARBA" id="ARBA00023224"/>
    </source>
</evidence>
<dbReference type="Pfam" id="PF00003">
    <property type="entry name" value="7tm_3"/>
    <property type="match status" value="1"/>
</dbReference>
<dbReference type="Pfam" id="PF07562">
    <property type="entry name" value="NCD3G"/>
    <property type="match status" value="1"/>
</dbReference>
<dbReference type="FunFam" id="2.10.50.30:FF:000008">
    <property type="entry name" value="Metabotropic GLutamate receptor family"/>
    <property type="match status" value="1"/>
</dbReference>
<dbReference type="InterPro" id="IPR000162">
    <property type="entry name" value="GPCR_3_mtglu_rcpt"/>
</dbReference>
<evidence type="ECO:0000256" key="11">
    <source>
        <dbReference type="SAM" id="Phobius"/>
    </source>
</evidence>
<proteinExistence type="inferred from homology"/>
<keyword evidence="8" id="KW-0675">Receptor</keyword>
<feature type="transmembrane region" description="Helical" evidence="11">
    <location>
        <begin position="520"/>
        <end position="539"/>
    </location>
</feature>
<evidence type="ECO:0000313" key="14">
    <source>
        <dbReference type="Proteomes" id="UP000746747"/>
    </source>
</evidence>
<dbReference type="InterPro" id="IPR028082">
    <property type="entry name" value="Peripla_BP_I"/>
</dbReference>
<feature type="transmembrane region" description="Helical" evidence="11">
    <location>
        <begin position="363"/>
        <end position="389"/>
    </location>
</feature>
<name>A0A8J2MHR5_9BILA</name>
<dbReference type="Gene3D" id="2.10.50.30">
    <property type="entry name" value="GPCR, family 3, nine cysteines domain"/>
    <property type="match status" value="1"/>
</dbReference>
<feature type="transmembrane region" description="Helical" evidence="11">
    <location>
        <begin position="426"/>
        <end position="446"/>
    </location>
</feature>
<dbReference type="AlphaFoldDB" id="A0A8J2MHR5"/>
<dbReference type="PANTHER" id="PTHR24060">
    <property type="entry name" value="METABOTROPIC GLUTAMATE RECEPTOR"/>
    <property type="match status" value="1"/>
</dbReference>
<evidence type="ECO:0000256" key="8">
    <source>
        <dbReference type="ARBA" id="ARBA00023170"/>
    </source>
</evidence>
<evidence type="ECO:0000256" key="3">
    <source>
        <dbReference type="ARBA" id="ARBA00022475"/>
    </source>
</evidence>
<feature type="transmembrane region" description="Helical" evidence="11">
    <location>
        <begin position="551"/>
        <end position="575"/>
    </location>
</feature>
<feature type="transmembrane region" description="Helical" evidence="11">
    <location>
        <begin position="467"/>
        <end position="494"/>
    </location>
</feature>
<evidence type="ECO:0000259" key="12">
    <source>
        <dbReference type="PROSITE" id="PS50259"/>
    </source>
</evidence>
<feature type="transmembrane region" description="Helical" evidence="11">
    <location>
        <begin position="581"/>
        <end position="610"/>
    </location>
</feature>
<dbReference type="InterPro" id="IPR001828">
    <property type="entry name" value="ANF_lig-bd_rcpt"/>
</dbReference>
<dbReference type="GO" id="GO:0004930">
    <property type="term" value="F:G protein-coupled receptor activity"/>
    <property type="evidence" value="ECO:0007669"/>
    <property type="project" value="UniProtKB-KW"/>
</dbReference>
<gene>
    <name evidence="13" type="ORF">CJOHNSTONI_LOCUS10532</name>
</gene>
<keyword evidence="6" id="KW-0297">G-protein coupled receptor</keyword>
<dbReference type="GO" id="GO:0005886">
    <property type="term" value="C:plasma membrane"/>
    <property type="evidence" value="ECO:0007669"/>
    <property type="project" value="UniProtKB-SubCell"/>
</dbReference>
<dbReference type="InterPro" id="IPR050726">
    <property type="entry name" value="mGluR"/>
</dbReference>
<evidence type="ECO:0000313" key="13">
    <source>
        <dbReference type="EMBL" id="CAG9541072.1"/>
    </source>
</evidence>
<comment type="similarity">
    <text evidence="2">Belongs to the G-protein coupled receptor 3 family.</text>
</comment>
<evidence type="ECO:0000256" key="9">
    <source>
        <dbReference type="ARBA" id="ARBA00023180"/>
    </source>
</evidence>
<evidence type="ECO:0000256" key="6">
    <source>
        <dbReference type="ARBA" id="ARBA00023040"/>
    </source>
</evidence>
<dbReference type="Pfam" id="PF01094">
    <property type="entry name" value="ANF_receptor"/>
    <property type="match status" value="1"/>
</dbReference>
<keyword evidence="14" id="KW-1185">Reference proteome</keyword>
<dbReference type="Gene3D" id="3.40.50.2300">
    <property type="match status" value="1"/>
</dbReference>
<dbReference type="EMBL" id="CAKAEH010002091">
    <property type="protein sequence ID" value="CAG9541072.1"/>
    <property type="molecule type" value="Genomic_DNA"/>
</dbReference>
<dbReference type="InterPro" id="IPR017978">
    <property type="entry name" value="GPCR_3_C"/>
</dbReference>
<keyword evidence="7 11" id="KW-0472">Membrane</keyword>
<dbReference type="PRINTS" id="PR00593">
    <property type="entry name" value="MTABOTROPICR"/>
</dbReference>
<accession>A0A8J2MHR5</accession>
<reference evidence="13" key="1">
    <citation type="submission" date="2021-09" db="EMBL/GenBank/DDBJ databases">
        <authorList>
            <consortium name="Pathogen Informatics"/>
        </authorList>
    </citation>
    <scope>NUCLEOTIDE SEQUENCE</scope>
</reference>
<keyword evidence="5 11" id="KW-1133">Transmembrane helix</keyword>
<feature type="transmembrane region" description="Helical" evidence="11">
    <location>
        <begin position="401"/>
        <end position="420"/>
    </location>
</feature>
<keyword evidence="4 11" id="KW-0812">Transmembrane</keyword>
<keyword evidence="9" id="KW-0325">Glycoprotein</keyword>
<evidence type="ECO:0000256" key="4">
    <source>
        <dbReference type="ARBA" id="ARBA00022692"/>
    </source>
</evidence>
<dbReference type="Proteomes" id="UP000746747">
    <property type="component" value="Unassembled WGS sequence"/>
</dbReference>
<dbReference type="InterPro" id="IPR000337">
    <property type="entry name" value="GPCR_3"/>
</dbReference>
<dbReference type="PROSITE" id="PS50259">
    <property type="entry name" value="G_PROTEIN_RECEP_F3_4"/>
    <property type="match status" value="1"/>
</dbReference>
<dbReference type="InterPro" id="IPR038550">
    <property type="entry name" value="GPCR_3_9-Cys_sf"/>
</dbReference>
<feature type="domain" description="G-protein coupled receptors family 3 profile" evidence="12">
    <location>
        <begin position="363"/>
        <end position="625"/>
    </location>
</feature>
<comment type="caution">
    <text evidence="13">The sequence shown here is derived from an EMBL/GenBank/DDBJ whole genome shotgun (WGS) entry which is preliminary data.</text>
</comment>
<dbReference type="SUPFAM" id="SSF53822">
    <property type="entry name" value="Periplasmic binding protein-like I"/>
    <property type="match status" value="1"/>
</dbReference>
<keyword evidence="10" id="KW-0807">Transducer</keyword>
<evidence type="ECO:0000256" key="5">
    <source>
        <dbReference type="ARBA" id="ARBA00022989"/>
    </source>
</evidence>
<organism evidence="13 14">
    <name type="scientific">Cercopithifilaria johnstoni</name>
    <dbReference type="NCBI Taxonomy" id="2874296"/>
    <lineage>
        <taxon>Eukaryota</taxon>
        <taxon>Metazoa</taxon>
        <taxon>Ecdysozoa</taxon>
        <taxon>Nematoda</taxon>
        <taxon>Chromadorea</taxon>
        <taxon>Rhabditida</taxon>
        <taxon>Spirurina</taxon>
        <taxon>Spiruromorpha</taxon>
        <taxon>Filarioidea</taxon>
        <taxon>Onchocercidae</taxon>
        <taxon>Cercopithifilaria</taxon>
    </lineage>
</organism>
<protein>
    <recommendedName>
        <fullName evidence="12">G-protein coupled receptors family 3 profile domain-containing protein</fullName>
    </recommendedName>
</protein>
<feature type="non-terminal residue" evidence="13">
    <location>
        <position position="734"/>
    </location>
</feature>
<dbReference type="OrthoDB" id="425344at2759"/>
<evidence type="ECO:0000256" key="2">
    <source>
        <dbReference type="ARBA" id="ARBA00007242"/>
    </source>
</evidence>
<evidence type="ECO:0000256" key="7">
    <source>
        <dbReference type="ARBA" id="ARBA00023136"/>
    </source>
</evidence>